<proteinExistence type="predicted"/>
<dbReference type="AlphaFoldDB" id="A0A4P9WLJ2"/>
<protein>
    <submittedName>
        <fullName evidence="2">Uncharacterized protein</fullName>
    </submittedName>
</protein>
<evidence type="ECO:0000256" key="1">
    <source>
        <dbReference type="SAM" id="MobiDB-lite"/>
    </source>
</evidence>
<feature type="region of interest" description="Disordered" evidence="1">
    <location>
        <begin position="679"/>
        <end position="712"/>
    </location>
</feature>
<accession>A0A4P9WLJ2</accession>
<dbReference type="Proteomes" id="UP000269721">
    <property type="component" value="Unassembled WGS sequence"/>
</dbReference>
<feature type="compositionally biased region" description="Gly residues" evidence="1">
    <location>
        <begin position="182"/>
        <end position="192"/>
    </location>
</feature>
<feature type="region of interest" description="Disordered" evidence="1">
    <location>
        <begin position="1"/>
        <end position="74"/>
    </location>
</feature>
<feature type="compositionally biased region" description="Pro residues" evidence="1">
    <location>
        <begin position="118"/>
        <end position="127"/>
    </location>
</feature>
<sequence length="712" mass="76429">ALRHTSTLPEVIPPTHTHPPSRPEGKVESPGKVVDLSRGGSLSSCPAGALSMKGKEGGPAAKFAPPPQQFPPSRCYFEETEKRDREKGLNLGEEEEGMGVLPGLRRHVKAVNLRDSPAAPPPPPPWNPGRVGQATSQGERETRISTATPQAMAGGGVQIKGVGVEGGRRGGRRRKEARQFQGGRGSGQGGASINGAPGQAYGSADALPRRADGMWGLWGCFFGGVQQGHASLLRPQFKCLLPASSLPLLGKDSGRVVTPTCGEGRQLARSLRRLPPHSSEADRSSWERRTRRASEGLFALASAFASPPYPQETDTEILDNMGEWGFSSLPIIPSTAPSPVPIRPDRSPIRQPDWLETTSLFAPNPSQRLDCPDERKRLTDLKGASGSRHVEGMNPGGWGCQKALPILDALSFPTWLLVPTQLFRRAKLGNSLLSRRRQAGTSMGARNEEGEKGGTGVWKKMISAANEVLGRSSGPEEGWGEERKGAAVSELTLIPPQTLSPHVVPLLVPPLNANDPMKSAKLITPPFRPRFLSPDNLLGSALSFRISPRFRPTLCATKGVDHLSLYCTRPLAPAVTSRRGIHGGLSRERVGISWNPFSKGSVRVNGDKRGKAVTRETEGHVIHDLVFAPPSVGLGISPCNLKTSGNEWAERGADVGAGGQLKPRVARGKEAGWAMESERQHTAAHCWRGRTGQPPNPKSPYQPHVTLVNARR</sequence>
<organism evidence="2 3">
    <name type="scientific">Blyttiomyces helicus</name>
    <dbReference type="NCBI Taxonomy" id="388810"/>
    <lineage>
        <taxon>Eukaryota</taxon>
        <taxon>Fungi</taxon>
        <taxon>Fungi incertae sedis</taxon>
        <taxon>Chytridiomycota</taxon>
        <taxon>Chytridiomycota incertae sedis</taxon>
        <taxon>Chytridiomycetes</taxon>
        <taxon>Chytridiomycetes incertae sedis</taxon>
        <taxon>Blyttiomyces</taxon>
    </lineage>
</organism>
<dbReference type="EMBL" id="KZ994303">
    <property type="protein sequence ID" value="RKO93282.1"/>
    <property type="molecule type" value="Genomic_DNA"/>
</dbReference>
<reference evidence="3" key="1">
    <citation type="journal article" date="2018" name="Nat. Microbiol.">
        <title>Leveraging single-cell genomics to expand the fungal tree of life.</title>
        <authorList>
            <person name="Ahrendt S.R."/>
            <person name="Quandt C.A."/>
            <person name="Ciobanu D."/>
            <person name="Clum A."/>
            <person name="Salamov A."/>
            <person name="Andreopoulos B."/>
            <person name="Cheng J.F."/>
            <person name="Woyke T."/>
            <person name="Pelin A."/>
            <person name="Henrissat B."/>
            <person name="Reynolds N.K."/>
            <person name="Benny G.L."/>
            <person name="Smith M.E."/>
            <person name="James T.Y."/>
            <person name="Grigoriev I.V."/>
        </authorList>
    </citation>
    <scope>NUCLEOTIDE SEQUENCE [LARGE SCALE GENOMIC DNA]</scope>
</reference>
<feature type="region of interest" description="Disordered" evidence="1">
    <location>
        <begin position="115"/>
        <end position="197"/>
    </location>
</feature>
<gene>
    <name evidence="2" type="ORF">BDK51DRAFT_31201</name>
</gene>
<name>A0A4P9WLJ2_9FUNG</name>
<keyword evidence="3" id="KW-1185">Reference proteome</keyword>
<evidence type="ECO:0000313" key="2">
    <source>
        <dbReference type="EMBL" id="RKO93282.1"/>
    </source>
</evidence>
<evidence type="ECO:0000313" key="3">
    <source>
        <dbReference type="Proteomes" id="UP000269721"/>
    </source>
</evidence>
<feature type="non-terminal residue" evidence="2">
    <location>
        <position position="1"/>
    </location>
</feature>